<dbReference type="AlphaFoldDB" id="A0AAD5T4J0"/>
<evidence type="ECO:0000259" key="7">
    <source>
        <dbReference type="Pfam" id="PF04129"/>
    </source>
</evidence>
<dbReference type="GO" id="GO:0000938">
    <property type="term" value="C:GARP complex"/>
    <property type="evidence" value="ECO:0007669"/>
    <property type="project" value="TreeGrafter"/>
</dbReference>
<feature type="domain" description="Vps52 coiled-coil" evidence="7">
    <location>
        <begin position="70"/>
        <end position="241"/>
    </location>
</feature>
<dbReference type="InterPro" id="IPR007258">
    <property type="entry name" value="Vps52"/>
</dbReference>
<protein>
    <submittedName>
        <fullName evidence="9">Uncharacterized protein</fullName>
    </submittedName>
</protein>
<keyword evidence="10" id="KW-1185">Reference proteome</keyword>
<dbReference type="Pfam" id="PF04129">
    <property type="entry name" value="Vps52_CC"/>
    <property type="match status" value="1"/>
</dbReference>
<name>A0AAD5T4J0_9FUNG</name>
<keyword evidence="3" id="KW-0813">Transport</keyword>
<keyword evidence="4" id="KW-0653">Protein transport</keyword>
<dbReference type="InterPro" id="IPR048361">
    <property type="entry name" value="Vps52_C"/>
</dbReference>
<evidence type="ECO:0000256" key="3">
    <source>
        <dbReference type="ARBA" id="ARBA00022448"/>
    </source>
</evidence>
<feature type="domain" description="Vps52 C-terminal" evidence="8">
    <location>
        <begin position="458"/>
        <end position="638"/>
    </location>
</feature>
<accession>A0AAD5T4J0</accession>
<evidence type="ECO:0000313" key="10">
    <source>
        <dbReference type="Proteomes" id="UP001211907"/>
    </source>
</evidence>
<dbReference type="GO" id="GO:0042147">
    <property type="term" value="P:retrograde transport, endosome to Golgi"/>
    <property type="evidence" value="ECO:0007669"/>
    <property type="project" value="TreeGrafter"/>
</dbReference>
<proteinExistence type="inferred from homology"/>
<dbReference type="GO" id="GO:0019905">
    <property type="term" value="F:syntaxin binding"/>
    <property type="evidence" value="ECO:0007669"/>
    <property type="project" value="TreeGrafter"/>
</dbReference>
<evidence type="ECO:0000256" key="2">
    <source>
        <dbReference type="ARBA" id="ARBA00008180"/>
    </source>
</evidence>
<evidence type="ECO:0000256" key="6">
    <source>
        <dbReference type="SAM" id="Coils"/>
    </source>
</evidence>
<evidence type="ECO:0000256" key="1">
    <source>
        <dbReference type="ARBA" id="ARBA00004601"/>
    </source>
</evidence>
<evidence type="ECO:0000259" key="8">
    <source>
        <dbReference type="Pfam" id="PF20655"/>
    </source>
</evidence>
<sequence length="687" mass="77457">MGKATNAMLYNYYNRSSRTRLSITDVDSSIANFSNDALVSDALARGIDLREYADSVAKELVQVQTQHINDYVAKETDLRSLHSQINDCDKMLANMVTLLEGFQVDLNKISGEIRDLQERSNDMNLRLKNRSSHELLNKVLDGLVITPDLITKICQGEVNEFFLDHLLDLNEKMAYVKSQRGAHIKALKDVGPELERMRLKASEKIREYLLKRIEGLKTPNTNIAIIQQNHLLKFKQLYWFLLERYSEAAQEIRAVYITTVQQYYLASFEKHVKALSNMQIVIVDRSDLIGSAETQVSGLGIAGRLIGAAGGLFTGNAASPATATTSLSASGNKPQLKDRSNVYSLGDRVQVLMTDDAGIILHHIAQDQKLRFPYEAIFKSINRLLMDNASSEYIFTTEFFLSPWKKGRAIAAREAIAVLSASSSPASPFSLSNSSSSPSSAATSPDNTSFADPAVAGAVFAEIFEPTLRFIQGALKYYIDNSYDAVGILLCIRLNAFHLRIMQKRRIPCLESFMNLLNIMLWPRFQAIIDMHIESLRRIVKIPADKDCHPHFITRRYAEFAASILALNDGFDDALLINSLVRLRNEVENLLFRMCQNLPDRKDQLVLLINNHDLVLSVLGEYNHLGSSCFDQENEYFASNLETQTGEFVEEELKNRFGFLMEFVDRAELERNLDVLDTSRFETVASQ</sequence>
<dbReference type="Pfam" id="PF20655">
    <property type="entry name" value="Vps52_C"/>
    <property type="match status" value="2"/>
</dbReference>
<dbReference type="InterPro" id="IPR048319">
    <property type="entry name" value="Vps52_CC"/>
</dbReference>
<gene>
    <name evidence="9" type="ORF">HK100_008030</name>
</gene>
<dbReference type="GO" id="GO:0005829">
    <property type="term" value="C:cytosol"/>
    <property type="evidence" value="ECO:0007669"/>
    <property type="project" value="GOC"/>
</dbReference>
<comment type="caution">
    <text evidence="9">The sequence shown here is derived from an EMBL/GenBank/DDBJ whole genome shotgun (WGS) entry which is preliminary data.</text>
</comment>
<dbReference type="PANTHER" id="PTHR14190">
    <property type="entry name" value="SUPPRESSOR OF ACTIN MUTATIONS 2/VACUOLAR PROTEIN SORTING 52"/>
    <property type="match status" value="1"/>
</dbReference>
<feature type="coiled-coil region" evidence="6">
    <location>
        <begin position="99"/>
        <end position="126"/>
    </location>
</feature>
<evidence type="ECO:0000313" key="9">
    <source>
        <dbReference type="EMBL" id="KAJ3130428.1"/>
    </source>
</evidence>
<feature type="non-terminal residue" evidence="9">
    <location>
        <position position="1"/>
    </location>
</feature>
<feature type="domain" description="Vps52 C-terminal" evidence="8">
    <location>
        <begin position="333"/>
        <end position="401"/>
    </location>
</feature>
<comment type="subcellular location">
    <subcellularLocation>
        <location evidence="1">Golgi apparatus</location>
        <location evidence="1">trans-Golgi network</location>
    </subcellularLocation>
</comment>
<dbReference type="GO" id="GO:0015031">
    <property type="term" value="P:protein transport"/>
    <property type="evidence" value="ECO:0007669"/>
    <property type="project" value="UniProtKB-KW"/>
</dbReference>
<evidence type="ECO:0000256" key="4">
    <source>
        <dbReference type="ARBA" id="ARBA00022927"/>
    </source>
</evidence>
<keyword evidence="5" id="KW-0333">Golgi apparatus</keyword>
<dbReference type="GO" id="GO:0006896">
    <property type="term" value="P:Golgi to vacuole transport"/>
    <property type="evidence" value="ECO:0007669"/>
    <property type="project" value="TreeGrafter"/>
</dbReference>
<dbReference type="EMBL" id="JADGJH010000385">
    <property type="protein sequence ID" value="KAJ3130428.1"/>
    <property type="molecule type" value="Genomic_DNA"/>
</dbReference>
<reference evidence="9" key="1">
    <citation type="submission" date="2020-05" db="EMBL/GenBank/DDBJ databases">
        <title>Phylogenomic resolution of chytrid fungi.</title>
        <authorList>
            <person name="Stajich J.E."/>
            <person name="Amses K."/>
            <person name="Simmons R."/>
            <person name="Seto K."/>
            <person name="Myers J."/>
            <person name="Bonds A."/>
            <person name="Quandt C.A."/>
            <person name="Barry K."/>
            <person name="Liu P."/>
            <person name="Grigoriev I."/>
            <person name="Longcore J.E."/>
            <person name="James T.Y."/>
        </authorList>
    </citation>
    <scope>NUCLEOTIDE SEQUENCE</scope>
    <source>
        <strain evidence="9">JEL0513</strain>
    </source>
</reference>
<organism evidence="9 10">
    <name type="scientific">Physocladia obscura</name>
    <dbReference type="NCBI Taxonomy" id="109957"/>
    <lineage>
        <taxon>Eukaryota</taxon>
        <taxon>Fungi</taxon>
        <taxon>Fungi incertae sedis</taxon>
        <taxon>Chytridiomycota</taxon>
        <taxon>Chytridiomycota incertae sedis</taxon>
        <taxon>Chytridiomycetes</taxon>
        <taxon>Chytridiales</taxon>
        <taxon>Chytriomycetaceae</taxon>
        <taxon>Physocladia</taxon>
    </lineage>
</organism>
<dbReference type="PANTHER" id="PTHR14190:SF7">
    <property type="entry name" value="VACUOLAR PROTEIN SORTING-ASSOCIATED PROTEIN 52 HOMOLOG"/>
    <property type="match status" value="1"/>
</dbReference>
<comment type="similarity">
    <text evidence="2">Belongs to the VPS52 family.</text>
</comment>
<evidence type="ECO:0000256" key="5">
    <source>
        <dbReference type="ARBA" id="ARBA00023034"/>
    </source>
</evidence>
<dbReference type="GO" id="GO:0032456">
    <property type="term" value="P:endocytic recycling"/>
    <property type="evidence" value="ECO:0007669"/>
    <property type="project" value="TreeGrafter"/>
</dbReference>
<dbReference type="Proteomes" id="UP001211907">
    <property type="component" value="Unassembled WGS sequence"/>
</dbReference>
<keyword evidence="6" id="KW-0175">Coiled coil</keyword>